<keyword evidence="2" id="KW-1185">Reference proteome</keyword>
<evidence type="ECO:0000313" key="2">
    <source>
        <dbReference type="Proteomes" id="UP000619260"/>
    </source>
</evidence>
<dbReference type="EMBL" id="BOPF01000003">
    <property type="protein sequence ID" value="GIJ44379.1"/>
    <property type="molecule type" value="Genomic_DNA"/>
</dbReference>
<organism evidence="1 2">
    <name type="scientific">Virgisporangium aliadipatigenens</name>
    <dbReference type="NCBI Taxonomy" id="741659"/>
    <lineage>
        <taxon>Bacteria</taxon>
        <taxon>Bacillati</taxon>
        <taxon>Actinomycetota</taxon>
        <taxon>Actinomycetes</taxon>
        <taxon>Micromonosporales</taxon>
        <taxon>Micromonosporaceae</taxon>
        <taxon>Virgisporangium</taxon>
    </lineage>
</organism>
<proteinExistence type="predicted"/>
<protein>
    <submittedName>
        <fullName evidence="1">Uncharacterized protein</fullName>
    </submittedName>
</protein>
<reference evidence="1" key="1">
    <citation type="submission" date="2021-01" db="EMBL/GenBank/DDBJ databases">
        <title>Whole genome shotgun sequence of Virgisporangium aliadipatigenens NBRC 105644.</title>
        <authorList>
            <person name="Komaki H."/>
            <person name="Tamura T."/>
        </authorList>
    </citation>
    <scope>NUCLEOTIDE SEQUENCE</scope>
    <source>
        <strain evidence="1">NBRC 105644</strain>
    </source>
</reference>
<dbReference type="RefSeq" id="WP_203897924.1">
    <property type="nucleotide sequence ID" value="NZ_BOPF01000003.1"/>
</dbReference>
<comment type="caution">
    <text evidence="1">The sequence shown here is derived from an EMBL/GenBank/DDBJ whole genome shotgun (WGS) entry which is preliminary data.</text>
</comment>
<accession>A0A8J4DNG2</accession>
<name>A0A8J4DNG2_9ACTN</name>
<evidence type="ECO:0000313" key="1">
    <source>
        <dbReference type="EMBL" id="GIJ44379.1"/>
    </source>
</evidence>
<sequence>MTAPHTGSPPAGGLWARAAPLAPDSVLRALAAACADTEIAGRPVVRLRLASGQVETGRLIRVGVERTDEVVVLGLPAERHRPPDEALYVRVRSVVAVGVLEAEQHRDVLSGGTLAAPVTGEPVTRLALRRRYAPTAELPLRPDWDTCPDTPEALANLAAVLEAVRTAADAVRADALGRQAWAAVGAVRLAHRPGEPLTVRRGPDGLTLAVDLIAALPRHLTDEVTRGIESVL</sequence>
<dbReference type="AlphaFoldDB" id="A0A8J4DNG2"/>
<dbReference type="Proteomes" id="UP000619260">
    <property type="component" value="Unassembled WGS sequence"/>
</dbReference>
<gene>
    <name evidence="1" type="ORF">Val02_12650</name>
</gene>